<proteinExistence type="predicted"/>
<protein>
    <submittedName>
        <fullName evidence="1">Calcium-binding protein</fullName>
    </submittedName>
</protein>
<accession>A0ABT8YIE0</accession>
<dbReference type="RefSeq" id="WP_304375339.1">
    <property type="nucleotide sequence ID" value="NZ_JAUOZU010000005.1"/>
</dbReference>
<dbReference type="SUPFAM" id="SSF51120">
    <property type="entry name" value="beta-Roll"/>
    <property type="match status" value="1"/>
</dbReference>
<dbReference type="InterPro" id="IPR001343">
    <property type="entry name" value="Hemolysn_Ca-bd"/>
</dbReference>
<organism evidence="1 2">
    <name type="scientific">Rhizobium alvei</name>
    <dbReference type="NCBI Taxonomy" id="1132659"/>
    <lineage>
        <taxon>Bacteria</taxon>
        <taxon>Pseudomonadati</taxon>
        <taxon>Pseudomonadota</taxon>
        <taxon>Alphaproteobacteria</taxon>
        <taxon>Hyphomicrobiales</taxon>
        <taxon>Rhizobiaceae</taxon>
        <taxon>Rhizobium/Agrobacterium group</taxon>
        <taxon>Rhizobium</taxon>
    </lineage>
</organism>
<keyword evidence="2" id="KW-1185">Reference proteome</keyword>
<evidence type="ECO:0000313" key="2">
    <source>
        <dbReference type="Proteomes" id="UP001174932"/>
    </source>
</evidence>
<name>A0ABT8YIE0_9HYPH</name>
<evidence type="ECO:0000313" key="1">
    <source>
        <dbReference type="EMBL" id="MDO6963432.1"/>
    </source>
</evidence>
<dbReference type="Proteomes" id="UP001174932">
    <property type="component" value="Unassembled WGS sequence"/>
</dbReference>
<dbReference type="Pfam" id="PF00353">
    <property type="entry name" value="HemolysinCabind"/>
    <property type="match status" value="1"/>
</dbReference>
<dbReference type="PROSITE" id="PS00330">
    <property type="entry name" value="HEMOLYSIN_CALCIUM"/>
    <property type="match status" value="1"/>
</dbReference>
<dbReference type="Gene3D" id="2.150.10.10">
    <property type="entry name" value="Serralysin-like metalloprotease, C-terminal"/>
    <property type="match status" value="1"/>
</dbReference>
<dbReference type="InterPro" id="IPR018511">
    <property type="entry name" value="Hemolysin-typ_Ca-bd_CS"/>
</dbReference>
<reference evidence="1" key="2">
    <citation type="submission" date="2023-07" db="EMBL/GenBank/DDBJ databases">
        <authorList>
            <person name="Shen H."/>
        </authorList>
    </citation>
    <scope>NUCLEOTIDE SEQUENCE</scope>
    <source>
        <strain evidence="1">TNR-22</strain>
    </source>
</reference>
<sequence>MTTSINIQVEDGDGVDLSWMFPGSLAIKPQGTSRSGGGIEATVEYIAGGTTYLLRAEGVNFSSPAYGLDIKGIASSLALYRLDDSNVETKLVDITFALDNVIHDTYGGIPINSLLSLTSNSLVNLLSAHVDIEFNIYGNSGNDTLQGSGYFDFIDGKEGRDILTGGLAGDTFFFGYFGKEDRDRVTDFRHGVDKIAIDGNIMAGILPANLKRTFHDITEGGMRSEDANDRLLYDGNTGKLYYDPDGNASNGARAELVAILDNHAHLTISDFQVFL</sequence>
<dbReference type="EMBL" id="JAUOZU010000005">
    <property type="protein sequence ID" value="MDO6963432.1"/>
    <property type="molecule type" value="Genomic_DNA"/>
</dbReference>
<comment type="caution">
    <text evidence="1">The sequence shown here is derived from an EMBL/GenBank/DDBJ whole genome shotgun (WGS) entry which is preliminary data.</text>
</comment>
<reference evidence="1" key="1">
    <citation type="journal article" date="2015" name="Int. J. Syst. Evol. Microbiol.">
        <title>Rhizobium alvei sp. nov., isolated from a freshwater river.</title>
        <authorList>
            <person name="Sheu S.Y."/>
            <person name="Huang H.W."/>
            <person name="Young C.C."/>
            <person name="Chen W.M."/>
        </authorList>
    </citation>
    <scope>NUCLEOTIDE SEQUENCE</scope>
    <source>
        <strain evidence="1">TNR-22</strain>
    </source>
</reference>
<gene>
    <name evidence="1" type="ORF">Q4481_05645</name>
</gene>
<dbReference type="InterPro" id="IPR011049">
    <property type="entry name" value="Serralysin-like_metalloprot_C"/>
</dbReference>